<comment type="caution">
    <text evidence="10">The sequence shown here is derived from an EMBL/GenBank/DDBJ whole genome shotgun (WGS) entry which is preliminary data.</text>
</comment>
<comment type="similarity">
    <text evidence="2">Belongs to the major facilitator superfamily.</text>
</comment>
<evidence type="ECO:0000256" key="6">
    <source>
        <dbReference type="ARBA" id="ARBA00023136"/>
    </source>
</evidence>
<dbReference type="CDD" id="cd17502">
    <property type="entry name" value="MFS_Azr1_MDR_like"/>
    <property type="match status" value="1"/>
</dbReference>
<keyword evidence="5 8" id="KW-1133">Transmembrane helix</keyword>
<feature type="transmembrane region" description="Helical" evidence="8">
    <location>
        <begin position="353"/>
        <end position="373"/>
    </location>
</feature>
<dbReference type="InterPro" id="IPR036259">
    <property type="entry name" value="MFS_trans_sf"/>
</dbReference>
<dbReference type="PANTHER" id="PTHR23501:SF84">
    <property type="entry name" value="VACUOLAR MEMBRANE AMINO ACID UPTAKE TRANSPORTER FNX2"/>
    <property type="match status" value="1"/>
</dbReference>
<feature type="region of interest" description="Disordered" evidence="7">
    <location>
        <begin position="25"/>
        <end position="45"/>
    </location>
</feature>
<name>A0A135L958_PENPA</name>
<dbReference type="Gene3D" id="1.20.1720.10">
    <property type="entry name" value="Multidrug resistance protein D"/>
    <property type="match status" value="1"/>
</dbReference>
<feature type="transmembrane region" description="Helical" evidence="8">
    <location>
        <begin position="380"/>
        <end position="401"/>
    </location>
</feature>
<keyword evidence="6 8" id="KW-0472">Membrane</keyword>
<feature type="transmembrane region" description="Helical" evidence="8">
    <location>
        <begin position="523"/>
        <end position="541"/>
    </location>
</feature>
<evidence type="ECO:0000256" key="1">
    <source>
        <dbReference type="ARBA" id="ARBA00004127"/>
    </source>
</evidence>
<dbReference type="GO" id="GO:0012505">
    <property type="term" value="C:endomembrane system"/>
    <property type="evidence" value="ECO:0007669"/>
    <property type="project" value="UniProtKB-SubCell"/>
</dbReference>
<dbReference type="Gene3D" id="1.20.1250.20">
    <property type="entry name" value="MFS general substrate transporter like domains"/>
    <property type="match status" value="1"/>
</dbReference>
<evidence type="ECO:0000256" key="8">
    <source>
        <dbReference type="SAM" id="Phobius"/>
    </source>
</evidence>
<keyword evidence="3" id="KW-0813">Transport</keyword>
<evidence type="ECO:0000256" key="2">
    <source>
        <dbReference type="ARBA" id="ARBA00008335"/>
    </source>
</evidence>
<feature type="transmembrane region" description="Helical" evidence="8">
    <location>
        <begin position="147"/>
        <end position="167"/>
    </location>
</feature>
<dbReference type="AlphaFoldDB" id="A0A135L958"/>
<dbReference type="InterPro" id="IPR020846">
    <property type="entry name" value="MFS_dom"/>
</dbReference>
<feature type="transmembrane region" description="Helical" evidence="8">
    <location>
        <begin position="122"/>
        <end position="141"/>
    </location>
</feature>
<feature type="transmembrane region" description="Helical" evidence="8">
    <location>
        <begin position="56"/>
        <end position="79"/>
    </location>
</feature>
<protein>
    <submittedName>
        <fullName evidence="10">Major facilitator superfamily domain, general substrate transporter</fullName>
    </submittedName>
</protein>
<accession>A0A135L958</accession>
<feature type="domain" description="Major facilitator superfamily (MFS) profile" evidence="9">
    <location>
        <begin position="57"/>
        <end position="546"/>
    </location>
</feature>
<evidence type="ECO:0000313" key="10">
    <source>
        <dbReference type="EMBL" id="KXG45499.1"/>
    </source>
</evidence>
<dbReference type="InterPro" id="IPR011701">
    <property type="entry name" value="MFS"/>
</dbReference>
<organism evidence="10 11">
    <name type="scientific">Penicillium patulum</name>
    <name type="common">Penicillium griseofulvum</name>
    <dbReference type="NCBI Taxonomy" id="5078"/>
    <lineage>
        <taxon>Eukaryota</taxon>
        <taxon>Fungi</taxon>
        <taxon>Dikarya</taxon>
        <taxon>Ascomycota</taxon>
        <taxon>Pezizomycotina</taxon>
        <taxon>Eurotiomycetes</taxon>
        <taxon>Eurotiomycetidae</taxon>
        <taxon>Eurotiales</taxon>
        <taxon>Aspergillaceae</taxon>
        <taxon>Penicillium</taxon>
    </lineage>
</organism>
<feature type="transmembrane region" description="Helical" evidence="8">
    <location>
        <begin position="278"/>
        <end position="302"/>
    </location>
</feature>
<dbReference type="PANTHER" id="PTHR23501">
    <property type="entry name" value="MAJOR FACILITATOR SUPERFAMILY"/>
    <property type="match status" value="1"/>
</dbReference>
<evidence type="ECO:0000256" key="4">
    <source>
        <dbReference type="ARBA" id="ARBA00022692"/>
    </source>
</evidence>
<feature type="compositionally biased region" description="Basic and acidic residues" evidence="7">
    <location>
        <begin position="29"/>
        <end position="45"/>
    </location>
</feature>
<dbReference type="EMBL" id="LHQR01000071">
    <property type="protein sequence ID" value="KXG45499.1"/>
    <property type="molecule type" value="Genomic_DNA"/>
</dbReference>
<dbReference type="GO" id="GO:0046943">
    <property type="term" value="F:carboxylic acid transmembrane transporter activity"/>
    <property type="evidence" value="ECO:0007669"/>
    <property type="project" value="UniProtKB-ARBA"/>
</dbReference>
<feature type="transmembrane region" description="Helical" evidence="8">
    <location>
        <begin position="413"/>
        <end position="439"/>
    </location>
</feature>
<feature type="transmembrane region" description="Helical" evidence="8">
    <location>
        <begin position="208"/>
        <end position="229"/>
    </location>
</feature>
<keyword evidence="11" id="KW-1185">Reference proteome</keyword>
<dbReference type="Pfam" id="PF07690">
    <property type="entry name" value="MFS_1"/>
    <property type="match status" value="1"/>
</dbReference>
<comment type="subcellular location">
    <subcellularLocation>
        <location evidence="1">Endomembrane system</location>
        <topology evidence="1">Multi-pass membrane protein</topology>
    </subcellularLocation>
</comment>
<feature type="transmembrane region" description="Helical" evidence="8">
    <location>
        <begin position="314"/>
        <end position="341"/>
    </location>
</feature>
<evidence type="ECO:0000256" key="7">
    <source>
        <dbReference type="SAM" id="MobiDB-lite"/>
    </source>
</evidence>
<dbReference type="FunFam" id="1.20.1720.10:FF:000013">
    <property type="entry name" value="Related to multidrug resistance proteins"/>
    <property type="match status" value="1"/>
</dbReference>
<dbReference type="PROSITE" id="PS50850">
    <property type="entry name" value="MFS"/>
    <property type="match status" value="1"/>
</dbReference>
<keyword evidence="4 8" id="KW-0812">Transmembrane</keyword>
<evidence type="ECO:0000256" key="5">
    <source>
        <dbReference type="ARBA" id="ARBA00022989"/>
    </source>
</evidence>
<dbReference type="GO" id="GO:0015174">
    <property type="term" value="F:basic amino acid transmembrane transporter activity"/>
    <property type="evidence" value="ECO:0007669"/>
    <property type="project" value="TreeGrafter"/>
</dbReference>
<evidence type="ECO:0000259" key="9">
    <source>
        <dbReference type="PROSITE" id="PS50850"/>
    </source>
</evidence>
<evidence type="ECO:0000256" key="3">
    <source>
        <dbReference type="ARBA" id="ARBA00022448"/>
    </source>
</evidence>
<feature type="transmembrane region" description="Helical" evidence="8">
    <location>
        <begin position="179"/>
        <end position="202"/>
    </location>
</feature>
<gene>
    <name evidence="10" type="ORF">PGRI_040480</name>
</gene>
<feature type="transmembrane region" description="Helical" evidence="8">
    <location>
        <begin position="451"/>
        <end position="473"/>
    </location>
</feature>
<feature type="transmembrane region" description="Helical" evidence="8">
    <location>
        <begin position="91"/>
        <end position="110"/>
    </location>
</feature>
<sequence length="548" mass="58915">MAPETSPTESSPLLAASTNAVSNGTISNHHVESGDPVQTEERGKEPFPDAQKQLKYIVPAISLGIFLSAADQTIIMASYGQIGSDLKALNLTSWIATSYFLTLTSFQPLYGKLSDIFGRKPCLLFAYAIFGIGCLGCGMARNINELIAARVFQGIGGGGMTTVVSILMSDIVPLRDRGLWQGIINIIYATGSGTGAPLGGILSDYIGWRWAFLAQFPLCVIAFIAVSFLLKLPTRESAHWKTKLRRIDFLGAVVLVGAVLGFLVGLDRGSNVSWKLPLTVASLSVSAVLFVIFILVEIYLAAEPFAPGHIIFNRTFFACYCCNFFSFGGWLAALFYIPLYFQAVDGVSATTAGVRLLPCILSGVFGSVLSGLLMKWSGKYYWLTIAAYASLTTGVSCIYLFSGGVLSSTIPMILGMVIAAFGNGIGVTTTLIGLISNATYEDQAVVTACSYLFRSLGSVIGLSLSSTVVQQVLRSRLKSGLRDNKNIDQIVEGVRESLDFIKTLDPATAGIVRDSYGWSTNKGFAFMVCVVFFALLSSCFIRESKLNR</sequence>
<dbReference type="OrthoDB" id="3437016at2759"/>
<feature type="transmembrane region" description="Helical" evidence="8">
    <location>
        <begin position="249"/>
        <end position="266"/>
    </location>
</feature>
<dbReference type="GO" id="GO:0000329">
    <property type="term" value="C:fungal-type vacuole membrane"/>
    <property type="evidence" value="ECO:0007669"/>
    <property type="project" value="TreeGrafter"/>
</dbReference>
<proteinExistence type="inferred from homology"/>
<reference evidence="10 11" key="1">
    <citation type="journal article" date="2016" name="BMC Genomics">
        <title>Genome sequencing and secondary metabolism of the postharvest pathogen Penicillium griseofulvum.</title>
        <authorList>
            <person name="Banani H."/>
            <person name="Marcet-Houben M."/>
            <person name="Ballester A.R."/>
            <person name="Abbruscato P."/>
            <person name="Gonzalez-Candelas L."/>
            <person name="Gabaldon T."/>
            <person name="Spadaro D."/>
        </authorList>
    </citation>
    <scope>NUCLEOTIDE SEQUENCE [LARGE SCALE GENOMIC DNA]</scope>
    <source>
        <strain evidence="10 11">PG3</strain>
    </source>
</reference>
<dbReference type="OMA" id="QAFSYTF"/>
<dbReference type="GeneID" id="63707061"/>
<dbReference type="SUPFAM" id="SSF103473">
    <property type="entry name" value="MFS general substrate transporter"/>
    <property type="match status" value="2"/>
</dbReference>
<dbReference type="RefSeq" id="XP_040644035.1">
    <property type="nucleotide sequence ID" value="XM_040791761.1"/>
</dbReference>
<evidence type="ECO:0000313" key="11">
    <source>
        <dbReference type="Proteomes" id="UP000070168"/>
    </source>
</evidence>
<dbReference type="Proteomes" id="UP000070168">
    <property type="component" value="Unassembled WGS sequence"/>
</dbReference>